<proteinExistence type="predicted"/>
<organism evidence="1 2">
    <name type="scientific">Draconibacterium orientale</name>
    <dbReference type="NCBI Taxonomy" id="1168034"/>
    <lineage>
        <taxon>Bacteria</taxon>
        <taxon>Pseudomonadati</taxon>
        <taxon>Bacteroidota</taxon>
        <taxon>Bacteroidia</taxon>
        <taxon>Marinilabiliales</taxon>
        <taxon>Prolixibacteraceae</taxon>
        <taxon>Draconibacterium</taxon>
    </lineage>
</organism>
<evidence type="ECO:0000313" key="2">
    <source>
        <dbReference type="Proteomes" id="UP000023772"/>
    </source>
</evidence>
<dbReference type="Proteomes" id="UP000023772">
    <property type="component" value="Chromosome"/>
</dbReference>
<protein>
    <submittedName>
        <fullName evidence="1">Uncharacterized protein</fullName>
    </submittedName>
</protein>
<gene>
    <name evidence="1" type="ORF">FH5T_03740</name>
</gene>
<keyword evidence="2" id="KW-1185">Reference proteome</keyword>
<name>A0ABN4D2E3_9BACT</name>
<dbReference type="EMBL" id="CP007451">
    <property type="protein sequence ID" value="AHW61558.1"/>
    <property type="molecule type" value="Genomic_DNA"/>
</dbReference>
<accession>A0ABN4D2E3</accession>
<sequence>MKVNKCQPLTKCKCNAGGRGFPAFSPCSTTANPSLTDDGLKKKFSATPAWLRANLTSCRFKAPHSTCTNRCTQY</sequence>
<reference evidence="1 2" key="1">
    <citation type="submission" date="2014-03" db="EMBL/GenBank/DDBJ databases">
        <title>Complete genome sequence of a deeply braunched marine Bacteroidia bacterium Draconibacterium orientale type strain FH5T.</title>
        <authorList>
            <person name="Li X."/>
            <person name="Wang X."/>
            <person name="Xie Z."/>
            <person name="Du Z."/>
            <person name="Chen G."/>
        </authorList>
    </citation>
    <scope>NUCLEOTIDE SEQUENCE [LARGE SCALE GENOMIC DNA]</scope>
    <source>
        <strain evidence="1 2">FH5</strain>
    </source>
</reference>
<evidence type="ECO:0000313" key="1">
    <source>
        <dbReference type="EMBL" id="AHW61558.1"/>
    </source>
</evidence>